<gene>
    <name evidence="1" type="ORF">LO55_2174</name>
</gene>
<dbReference type="PANTHER" id="PTHR35813">
    <property type="entry name" value="INNER MEMBRANE PROTEIN YBAN"/>
    <property type="match status" value="1"/>
</dbReference>
<sequence length="134" mass="14825">MKLFYNVAGVLAVLLGILGIFLPLLPTTPFLLLASACFARGSERLHRWLLAHPVFGKYLANFEAGHGIPLKGKIVATVMLWGSMAWSTRHFDSVAILISMVVIGACVSTYMWWYLPTLKLPPKTGPVEESQPER</sequence>
<dbReference type="GO" id="GO:0005886">
    <property type="term" value="C:plasma membrane"/>
    <property type="evidence" value="ECO:0007669"/>
    <property type="project" value="TreeGrafter"/>
</dbReference>
<dbReference type="Proteomes" id="UP000180246">
    <property type="component" value="Unassembled WGS sequence"/>
</dbReference>
<name>A0A1S2NB10_9BURK</name>
<dbReference type="EMBL" id="JRYB01000001">
    <property type="protein sequence ID" value="OIJ41532.1"/>
    <property type="molecule type" value="Genomic_DNA"/>
</dbReference>
<dbReference type="RefSeq" id="WP_005665445.1">
    <property type="nucleotide sequence ID" value="NZ_DALZDZ010000035.1"/>
</dbReference>
<dbReference type="PANTHER" id="PTHR35813:SF1">
    <property type="entry name" value="INNER MEMBRANE PROTEIN YBAN"/>
    <property type="match status" value="1"/>
</dbReference>
<evidence type="ECO:0008006" key="3">
    <source>
        <dbReference type="Google" id="ProtNLM"/>
    </source>
</evidence>
<dbReference type="Pfam" id="PF04304">
    <property type="entry name" value="DUF454"/>
    <property type="match status" value="1"/>
</dbReference>
<dbReference type="AlphaFoldDB" id="A0A1S2NB10"/>
<dbReference type="PIRSF" id="PIRSF016789">
    <property type="entry name" value="DUF454"/>
    <property type="match status" value="1"/>
</dbReference>
<dbReference type="InterPro" id="IPR007401">
    <property type="entry name" value="DUF454"/>
</dbReference>
<reference evidence="1 2" key="1">
    <citation type="submission" date="2014-10" db="EMBL/GenBank/DDBJ databases">
        <authorList>
            <person name="Seo M.-J."/>
            <person name="Seok Y.J."/>
            <person name="Cha I.-T."/>
        </authorList>
    </citation>
    <scope>NUCLEOTIDE SEQUENCE [LARGE SCALE GENOMIC DNA]</scope>
    <source>
        <strain evidence="1 2">NEU</strain>
    </source>
</reference>
<protein>
    <recommendedName>
        <fullName evidence="3">Inner membrane protein ybaN</fullName>
    </recommendedName>
</protein>
<comment type="caution">
    <text evidence="1">The sequence shown here is derived from an EMBL/GenBank/DDBJ whole genome shotgun (WGS) entry which is preliminary data.</text>
</comment>
<evidence type="ECO:0000313" key="1">
    <source>
        <dbReference type="EMBL" id="OIJ41532.1"/>
    </source>
</evidence>
<accession>A0A1S2NB10</accession>
<organism evidence="1 2">
    <name type="scientific">Massilia timonae</name>
    <dbReference type="NCBI Taxonomy" id="47229"/>
    <lineage>
        <taxon>Bacteria</taxon>
        <taxon>Pseudomonadati</taxon>
        <taxon>Pseudomonadota</taxon>
        <taxon>Betaproteobacteria</taxon>
        <taxon>Burkholderiales</taxon>
        <taxon>Oxalobacteraceae</taxon>
        <taxon>Telluria group</taxon>
        <taxon>Massilia</taxon>
    </lineage>
</organism>
<evidence type="ECO:0000313" key="2">
    <source>
        <dbReference type="Proteomes" id="UP000180246"/>
    </source>
</evidence>
<proteinExistence type="predicted"/>